<dbReference type="EMBL" id="QGNW01000017">
    <property type="protein sequence ID" value="RVX15748.1"/>
    <property type="molecule type" value="Genomic_DNA"/>
</dbReference>
<sequence length="202" mass="22850">MESSGGGKREEEDVGSYNSNNVKKANVAVLNSATVKDLKLAIKKKINDMEQSKMGHRHISWKHVWANFCLSYYNDKLINDGSALQDFGIHNNSQVLALFFLGFVKFILDCIGLEFIIVDETIMENDNDGKYVMYLCRCILSPSSCQRVLRGILGGENIDSFMVLTNVYEQSINASRHAVVKFLSLWHVWRSDGKEMIALNAF</sequence>
<dbReference type="Gene3D" id="3.10.20.90">
    <property type="entry name" value="Phosphatidylinositol 3-kinase Catalytic Subunit, Chain A, domain 1"/>
    <property type="match status" value="1"/>
</dbReference>
<dbReference type="PANTHER" id="PTHR14942:SF0">
    <property type="entry name" value="U11_U12 SMALL NUCLEAR RIBONUCLEOPROTEIN 25 KDA PROTEIN"/>
    <property type="match status" value="1"/>
</dbReference>
<dbReference type="CDD" id="cd17058">
    <property type="entry name" value="Ubl_SNRNP25"/>
    <property type="match status" value="1"/>
</dbReference>
<dbReference type="GO" id="GO:1990904">
    <property type="term" value="C:ribonucleoprotein complex"/>
    <property type="evidence" value="ECO:0007669"/>
    <property type="project" value="UniProtKB-KW"/>
</dbReference>
<proteinExistence type="predicted"/>
<reference evidence="2 3" key="1">
    <citation type="journal article" date="2018" name="PLoS Genet.">
        <title>Population sequencing reveals clonal diversity and ancestral inbreeding in the grapevine cultivar Chardonnay.</title>
        <authorList>
            <person name="Roach M.J."/>
            <person name="Johnson D.L."/>
            <person name="Bohlmann J."/>
            <person name="van Vuuren H.J."/>
            <person name="Jones S.J."/>
            <person name="Pretorius I.S."/>
            <person name="Schmidt S.A."/>
            <person name="Borneman A.R."/>
        </authorList>
    </citation>
    <scope>NUCLEOTIDE SEQUENCE [LARGE SCALE GENOMIC DNA]</scope>
    <source>
        <strain evidence="3">cv. Chardonnay</strain>
        <tissue evidence="2">Leaf</tissue>
    </source>
</reference>
<dbReference type="Pfam" id="PF18036">
    <property type="entry name" value="Ubiquitin_4"/>
    <property type="match status" value="1"/>
</dbReference>
<gene>
    <name evidence="2" type="primary">SNRNP25_1</name>
    <name evidence="2" type="ORF">CK203_005605</name>
</gene>
<dbReference type="SUPFAM" id="SSF54236">
    <property type="entry name" value="Ubiquitin-like"/>
    <property type="match status" value="1"/>
</dbReference>
<evidence type="ECO:0000259" key="1">
    <source>
        <dbReference type="Pfam" id="PF18036"/>
    </source>
</evidence>
<dbReference type="GO" id="GO:0000398">
    <property type="term" value="P:mRNA splicing, via spliceosome"/>
    <property type="evidence" value="ECO:0007669"/>
    <property type="project" value="InterPro"/>
</dbReference>
<dbReference type="InterPro" id="IPR040610">
    <property type="entry name" value="SNRNP25_ubiquitin"/>
</dbReference>
<dbReference type="Proteomes" id="UP000288805">
    <property type="component" value="Unassembled WGS sequence"/>
</dbReference>
<comment type="caution">
    <text evidence="2">The sequence shown here is derived from an EMBL/GenBank/DDBJ whole genome shotgun (WGS) entry which is preliminary data.</text>
</comment>
<dbReference type="InterPro" id="IPR039690">
    <property type="entry name" value="SNRNP25"/>
</dbReference>
<evidence type="ECO:0000313" key="2">
    <source>
        <dbReference type="EMBL" id="RVX15748.1"/>
    </source>
</evidence>
<dbReference type="AlphaFoldDB" id="A0A438K3J1"/>
<organism evidence="2 3">
    <name type="scientific">Vitis vinifera</name>
    <name type="common">Grape</name>
    <dbReference type="NCBI Taxonomy" id="29760"/>
    <lineage>
        <taxon>Eukaryota</taxon>
        <taxon>Viridiplantae</taxon>
        <taxon>Streptophyta</taxon>
        <taxon>Embryophyta</taxon>
        <taxon>Tracheophyta</taxon>
        <taxon>Spermatophyta</taxon>
        <taxon>Magnoliopsida</taxon>
        <taxon>eudicotyledons</taxon>
        <taxon>Gunneridae</taxon>
        <taxon>Pentapetalae</taxon>
        <taxon>rosids</taxon>
        <taxon>Vitales</taxon>
        <taxon>Vitaceae</taxon>
        <taxon>Viteae</taxon>
        <taxon>Vitis</taxon>
    </lineage>
</organism>
<dbReference type="InterPro" id="IPR029071">
    <property type="entry name" value="Ubiquitin-like_domsf"/>
</dbReference>
<keyword evidence="2" id="KW-0687">Ribonucleoprotein</keyword>
<feature type="domain" description="SNRNP25 ubiquitin-like" evidence="1">
    <location>
        <begin position="22"/>
        <end position="95"/>
    </location>
</feature>
<evidence type="ECO:0000313" key="3">
    <source>
        <dbReference type="Proteomes" id="UP000288805"/>
    </source>
</evidence>
<name>A0A438K3J1_VITVI</name>
<accession>A0A438K3J1</accession>
<dbReference type="PANTHER" id="PTHR14942">
    <property type="entry name" value="U11/U12 SMALL NUCLEAR RIBONUCLEOPROTEIN 25 KDA PROTEIN"/>
    <property type="match status" value="1"/>
</dbReference>
<protein>
    <submittedName>
        <fullName evidence="2">U11/U12 small nuclear ribonucleoprotein 25 kDa protein</fullName>
    </submittedName>
</protein>